<evidence type="ECO:0000256" key="3">
    <source>
        <dbReference type="ARBA" id="ARBA00022801"/>
    </source>
</evidence>
<comment type="similarity">
    <text evidence="1">Belongs to the oligoribonuclease family.</text>
</comment>
<evidence type="ECO:0000256" key="4">
    <source>
        <dbReference type="ARBA" id="ARBA00022839"/>
    </source>
</evidence>
<evidence type="ECO:0000256" key="1">
    <source>
        <dbReference type="ARBA" id="ARBA00009921"/>
    </source>
</evidence>
<dbReference type="PANTHER" id="PTHR11046:SF0">
    <property type="entry name" value="OLIGORIBONUCLEASE, MITOCHONDRIAL"/>
    <property type="match status" value="1"/>
</dbReference>
<feature type="domain" description="Exonuclease" evidence="5">
    <location>
        <begin position="30"/>
        <end position="205"/>
    </location>
</feature>
<dbReference type="GO" id="GO:0000175">
    <property type="term" value="F:3'-5'-RNA exonuclease activity"/>
    <property type="evidence" value="ECO:0007669"/>
    <property type="project" value="InterPro"/>
</dbReference>
<dbReference type="EMBL" id="AF409094">
    <property type="protein sequence ID" value="AAN88025.1"/>
    <property type="molecule type" value="Genomic_DNA"/>
</dbReference>
<accession>Q8B5Y0</accession>
<protein>
    <submittedName>
        <fullName evidence="6">Putative oligoribonuclease</fullName>
    </submittedName>
</protein>
<organism evidence="6">
    <name type="scientific">Diachasmimorpha longicaudata entomopoxvirus</name>
    <dbReference type="NCBI Taxonomy" id="109981"/>
    <lineage>
        <taxon>Viruses</taxon>
        <taxon>Varidnaviria</taxon>
        <taxon>Bamfordvirae</taxon>
        <taxon>Nucleocytoviricota</taxon>
        <taxon>Pokkesviricetes</taxon>
        <taxon>Chitovirales</taxon>
        <taxon>Poxviridae</taxon>
        <taxon>Entomopoxvirinae</taxon>
        <taxon>Epsilonentomopoxvirus</taxon>
        <taxon>Epsilonentomopoxvirus dlongicaudata</taxon>
        <taxon>Diachasmimorpha entomopoxvirus</taxon>
    </lineage>
</organism>
<dbReference type="PANTHER" id="PTHR11046">
    <property type="entry name" value="OLIGORIBONUCLEASE, MITOCHONDRIAL"/>
    <property type="match status" value="1"/>
</dbReference>
<evidence type="ECO:0000313" key="6">
    <source>
        <dbReference type="EMBL" id="AAN88025.1"/>
    </source>
</evidence>
<dbReference type="Pfam" id="PF00929">
    <property type="entry name" value="RNase_T"/>
    <property type="match status" value="1"/>
</dbReference>
<dbReference type="NCBIfam" id="NF003765">
    <property type="entry name" value="PRK05359.1"/>
    <property type="match status" value="1"/>
</dbReference>
<dbReference type="RefSeq" id="YP_009666156.1">
    <property type="nucleotide sequence ID" value="NC_043456.1"/>
</dbReference>
<keyword evidence="4" id="KW-0269">Exonuclease</keyword>
<dbReference type="KEGG" id="vg:41332143"/>
<dbReference type="CDD" id="cd06135">
    <property type="entry name" value="Orn"/>
    <property type="match status" value="1"/>
</dbReference>
<name>Q8B5Y0_9POXV</name>
<dbReference type="GeneID" id="41332143"/>
<dbReference type="Gene3D" id="3.30.420.10">
    <property type="entry name" value="Ribonuclease H-like superfamily/Ribonuclease H"/>
    <property type="match status" value="1"/>
</dbReference>
<reference evidence="6" key="1">
    <citation type="journal article" date="2003" name="Arch. Virol.">
        <title>A putative DNA helicase and novel oligoribonuclease in the Diachasmimorpha longicaudata entomopoxvirus (DlEPV).</title>
        <authorList>
            <person name="Mwaengo D.M."/>
            <person name="Lawrence P.O."/>
        </authorList>
    </citation>
    <scope>NUCLEOTIDE SEQUENCE</scope>
</reference>
<dbReference type="SUPFAM" id="SSF53098">
    <property type="entry name" value="Ribonuclease H-like"/>
    <property type="match status" value="1"/>
</dbReference>
<dbReference type="SMART" id="SM00479">
    <property type="entry name" value="EXOIII"/>
    <property type="match status" value="1"/>
</dbReference>
<sequence length="206" mass="23700">MYSGSRKCSSCVSIFILKKTFIFLKTMANNIAWLDLEMTGLDPETDNILEIGCFITNDALEITSPIFHMIIHNSDDILKSMDKWCKKTHTKNGLITEVMNSKTSLEVAEKKLIQFFKAHASSDKAIILAGNSIYIDKGFLCEHMPRLYPMLHYRVIDVSSFAEIFKRVNPQKYAQRPKKRCIHRAVNDIKDSLAEMQYYKSFISLT</sequence>
<keyword evidence="3" id="KW-0378">Hydrolase</keyword>
<keyword evidence="2" id="KW-0540">Nuclease</keyword>
<dbReference type="InterPro" id="IPR022894">
    <property type="entry name" value="Oligoribonuclease"/>
</dbReference>
<proteinExistence type="inferred from homology"/>
<dbReference type="InterPro" id="IPR036397">
    <property type="entry name" value="RNaseH_sf"/>
</dbReference>
<dbReference type="InterPro" id="IPR012337">
    <property type="entry name" value="RNaseH-like_sf"/>
</dbReference>
<dbReference type="InterPro" id="IPR013520">
    <property type="entry name" value="Ribonucl_H"/>
</dbReference>
<evidence type="ECO:0000256" key="2">
    <source>
        <dbReference type="ARBA" id="ARBA00022722"/>
    </source>
</evidence>
<dbReference type="GO" id="GO:0003676">
    <property type="term" value="F:nucleic acid binding"/>
    <property type="evidence" value="ECO:0007669"/>
    <property type="project" value="InterPro"/>
</dbReference>
<evidence type="ECO:0000259" key="5">
    <source>
        <dbReference type="SMART" id="SM00479"/>
    </source>
</evidence>